<name>A0A9D3T650_MEGAT</name>
<organism evidence="3 4">
    <name type="scientific">Megalops atlanticus</name>
    <name type="common">Tarpon</name>
    <name type="synonym">Clupea gigantea</name>
    <dbReference type="NCBI Taxonomy" id="7932"/>
    <lineage>
        <taxon>Eukaryota</taxon>
        <taxon>Metazoa</taxon>
        <taxon>Chordata</taxon>
        <taxon>Craniata</taxon>
        <taxon>Vertebrata</taxon>
        <taxon>Euteleostomi</taxon>
        <taxon>Actinopterygii</taxon>
        <taxon>Neopterygii</taxon>
        <taxon>Teleostei</taxon>
        <taxon>Elopiformes</taxon>
        <taxon>Megalopidae</taxon>
        <taxon>Megalops</taxon>
    </lineage>
</organism>
<feature type="transmembrane region" description="Helical" evidence="2">
    <location>
        <begin position="80"/>
        <end position="105"/>
    </location>
</feature>
<reference evidence="3" key="1">
    <citation type="submission" date="2021-01" db="EMBL/GenBank/DDBJ databases">
        <authorList>
            <person name="Zahm M."/>
            <person name="Roques C."/>
            <person name="Cabau C."/>
            <person name="Klopp C."/>
            <person name="Donnadieu C."/>
            <person name="Jouanno E."/>
            <person name="Lampietro C."/>
            <person name="Louis A."/>
            <person name="Herpin A."/>
            <person name="Echchiki A."/>
            <person name="Berthelot C."/>
            <person name="Parey E."/>
            <person name="Roest-Crollius H."/>
            <person name="Braasch I."/>
            <person name="Postlethwait J."/>
            <person name="Bobe J."/>
            <person name="Montfort J."/>
            <person name="Bouchez O."/>
            <person name="Begum T."/>
            <person name="Mejri S."/>
            <person name="Adams A."/>
            <person name="Chen W.-J."/>
            <person name="Guiguen Y."/>
        </authorList>
    </citation>
    <scope>NUCLEOTIDE SEQUENCE</scope>
    <source>
        <strain evidence="3">YG-15Mar2019-1</strain>
        <tissue evidence="3">Brain</tissue>
    </source>
</reference>
<sequence length="238" mass="24894">MRSTDMPGEELRQRKGGGRSKKSKAKGKSRQGGSASERLVGGPDGQEVPPSPEPSLVPPQKKGVEEKPKAAKAKIEEESFAAICLQVLFPYLLAGMGMVMAGMVLDSVQLPGPDGTPFPGRRLAASGRRESGGLPPARRLPHHPLPPPAPPSNVTLPAGARTGAADPLHRAGIALTSGKKMGDRPESGAGDQKQAATKSKFGASLMSLCRRTWMLLRAGGRKGFERSPSAARLVASEV</sequence>
<dbReference type="EMBL" id="JAFDVH010000008">
    <property type="protein sequence ID" value="KAG7471948.1"/>
    <property type="molecule type" value="Genomic_DNA"/>
</dbReference>
<keyword evidence="2" id="KW-1133">Transmembrane helix</keyword>
<feature type="region of interest" description="Disordered" evidence="1">
    <location>
        <begin position="1"/>
        <end position="70"/>
    </location>
</feature>
<evidence type="ECO:0000256" key="2">
    <source>
        <dbReference type="SAM" id="Phobius"/>
    </source>
</evidence>
<keyword evidence="2" id="KW-0812">Transmembrane</keyword>
<dbReference type="Proteomes" id="UP001046870">
    <property type="component" value="Chromosome 8"/>
</dbReference>
<feature type="region of interest" description="Disordered" evidence="1">
    <location>
        <begin position="175"/>
        <end position="199"/>
    </location>
</feature>
<proteinExistence type="predicted"/>
<gene>
    <name evidence="3" type="ORF">MATL_G00103420</name>
</gene>
<dbReference type="AlphaFoldDB" id="A0A9D3T650"/>
<protein>
    <submittedName>
        <fullName evidence="3">Uncharacterized protein</fullName>
    </submittedName>
</protein>
<keyword evidence="4" id="KW-1185">Reference proteome</keyword>
<dbReference type="OrthoDB" id="8962531at2759"/>
<feature type="compositionally biased region" description="Basic residues" evidence="1">
    <location>
        <begin position="14"/>
        <end position="29"/>
    </location>
</feature>
<accession>A0A9D3T650</accession>
<keyword evidence="2" id="KW-0472">Membrane</keyword>
<evidence type="ECO:0000313" key="4">
    <source>
        <dbReference type="Proteomes" id="UP001046870"/>
    </source>
</evidence>
<evidence type="ECO:0000256" key="1">
    <source>
        <dbReference type="SAM" id="MobiDB-lite"/>
    </source>
</evidence>
<comment type="caution">
    <text evidence="3">The sequence shown here is derived from an EMBL/GenBank/DDBJ whole genome shotgun (WGS) entry which is preliminary data.</text>
</comment>
<evidence type="ECO:0000313" key="3">
    <source>
        <dbReference type="EMBL" id="KAG7471948.1"/>
    </source>
</evidence>
<feature type="region of interest" description="Disordered" evidence="1">
    <location>
        <begin position="115"/>
        <end position="163"/>
    </location>
</feature>